<dbReference type="NCBIfam" id="NF033517">
    <property type="entry name" value="transpos_IS66"/>
    <property type="match status" value="1"/>
</dbReference>
<organism evidence="5 6">
    <name type="scientific">Lujinxingia litoralis</name>
    <dbReference type="NCBI Taxonomy" id="2211119"/>
    <lineage>
        <taxon>Bacteria</taxon>
        <taxon>Deltaproteobacteria</taxon>
        <taxon>Bradymonadales</taxon>
        <taxon>Lujinxingiaceae</taxon>
        <taxon>Lujinxingia</taxon>
    </lineage>
</organism>
<dbReference type="InterPro" id="IPR045618">
    <property type="entry name" value="DUF6444"/>
</dbReference>
<evidence type="ECO:0000259" key="4">
    <source>
        <dbReference type="Pfam" id="PF20042"/>
    </source>
</evidence>
<sequence>MGETPRDWRDDRIAELEAENAQLKQMLREALQRIAELERMLGLNSQNSSKPPSTDNERARKKRRRKKPSGRAPGGQPGHQGHCRELLPEDQVDHIKKHIPPSCRGCGQELSAQHATGHPARHQVFELVPKLVECTEHQLVSCQCPACGEVTRGRLPAEVAGSGWGSRLSGLSGALSVVCRDSRRQVDWFISEVIGAPSSLGTVQKHFEEVSAALEPGFEQVRAALQHPKNVVGLDETGWRLGNLPYWIWVAETENLAFYIVREGRRKEFARELVGESKERIFVTDRYGGYSFLPQNHHQICHAHMKREFTAMAAREGPMGDIGVKLHASSEAFQKAWIEVKSGKTSRGEFVSRMKDEVVPRWLTLLKEAKALDEKAPGFVGWLLKDAKHVMLWTFLDHEDVEPTNNRAERALRGPVIQRKLSWGSKSEAGLRLMERLWTAAETCRRQGRSLLDYITASMEALRGEKAAPVLALA</sequence>
<reference evidence="5 6" key="1">
    <citation type="submission" date="2018-05" db="EMBL/GenBank/DDBJ databases">
        <title>Lujinxingia marina gen. nov. sp. nov., a new facultative anaerobic member of the class Deltaproteobacteria, and proposal of Lujinxingaceae fam. nov.</title>
        <authorList>
            <person name="Li C.-M."/>
        </authorList>
    </citation>
    <scope>NUCLEOTIDE SEQUENCE [LARGE SCALE GENOMIC DNA]</scope>
    <source>
        <strain evidence="5 6">B210</strain>
    </source>
</reference>
<evidence type="ECO:0000259" key="3">
    <source>
        <dbReference type="Pfam" id="PF03050"/>
    </source>
</evidence>
<feature type="region of interest" description="Disordered" evidence="2">
    <location>
        <begin position="40"/>
        <end position="83"/>
    </location>
</feature>
<gene>
    <name evidence="5" type="ORF">DL240_08855</name>
</gene>
<keyword evidence="1" id="KW-0175">Coiled coil</keyword>
<evidence type="ECO:0000256" key="1">
    <source>
        <dbReference type="SAM" id="Coils"/>
    </source>
</evidence>
<dbReference type="Proteomes" id="UP000249169">
    <property type="component" value="Unassembled WGS sequence"/>
</dbReference>
<proteinExistence type="predicted"/>
<dbReference type="Pfam" id="PF03050">
    <property type="entry name" value="DDE_Tnp_IS66"/>
    <property type="match status" value="1"/>
</dbReference>
<name>A0A328C652_9DELT</name>
<dbReference type="InterPro" id="IPR052344">
    <property type="entry name" value="Transposase-related"/>
</dbReference>
<dbReference type="InterPro" id="IPR004291">
    <property type="entry name" value="Transposase_IS66_central"/>
</dbReference>
<feature type="domain" description="Transposase IS66 central" evidence="3">
    <location>
        <begin position="193"/>
        <end position="431"/>
    </location>
</feature>
<dbReference type="AlphaFoldDB" id="A0A328C652"/>
<dbReference type="EMBL" id="QHKO01000003">
    <property type="protein sequence ID" value="RAL22989.1"/>
    <property type="molecule type" value="Genomic_DNA"/>
</dbReference>
<accession>A0A328C652</accession>
<feature type="coiled-coil region" evidence="1">
    <location>
        <begin position="9"/>
        <end position="40"/>
    </location>
</feature>
<protein>
    <submittedName>
        <fullName evidence="5">IS66 family transposase</fullName>
    </submittedName>
</protein>
<dbReference type="RefSeq" id="WP_111729517.1">
    <property type="nucleotide sequence ID" value="NZ_QHKO01000003.1"/>
</dbReference>
<evidence type="ECO:0000313" key="5">
    <source>
        <dbReference type="EMBL" id="RAL22989.1"/>
    </source>
</evidence>
<feature type="compositionally biased region" description="Polar residues" evidence="2">
    <location>
        <begin position="43"/>
        <end position="54"/>
    </location>
</feature>
<dbReference type="PANTHER" id="PTHR33678:SF2">
    <property type="match status" value="1"/>
</dbReference>
<evidence type="ECO:0000256" key="2">
    <source>
        <dbReference type="SAM" id="MobiDB-lite"/>
    </source>
</evidence>
<dbReference type="OrthoDB" id="5526367at2"/>
<dbReference type="PANTHER" id="PTHR33678">
    <property type="entry name" value="BLL1576 PROTEIN"/>
    <property type="match status" value="1"/>
</dbReference>
<evidence type="ECO:0000313" key="6">
    <source>
        <dbReference type="Proteomes" id="UP000249169"/>
    </source>
</evidence>
<keyword evidence="6" id="KW-1185">Reference proteome</keyword>
<feature type="compositionally biased region" description="Basic residues" evidence="2">
    <location>
        <begin position="59"/>
        <end position="69"/>
    </location>
</feature>
<comment type="caution">
    <text evidence="5">The sequence shown here is derived from an EMBL/GenBank/DDBJ whole genome shotgun (WGS) entry which is preliminary data.</text>
</comment>
<dbReference type="Pfam" id="PF20042">
    <property type="entry name" value="DUF6444"/>
    <property type="match status" value="1"/>
</dbReference>
<feature type="domain" description="DUF6444" evidence="4">
    <location>
        <begin position="8"/>
        <end position="84"/>
    </location>
</feature>